<comment type="caution">
    <text evidence="3">The sequence shown here is derived from an EMBL/GenBank/DDBJ whole genome shotgun (WGS) entry which is preliminary data.</text>
</comment>
<name>A0A430FJX8_9BIFI</name>
<dbReference type="OrthoDB" id="9939247at2"/>
<evidence type="ECO:0000313" key="3">
    <source>
        <dbReference type="EMBL" id="RSX53189.1"/>
    </source>
</evidence>
<evidence type="ECO:0000256" key="1">
    <source>
        <dbReference type="SAM" id="MobiDB-lite"/>
    </source>
</evidence>
<feature type="transmembrane region" description="Helical" evidence="2">
    <location>
        <begin position="210"/>
        <end position="234"/>
    </location>
</feature>
<proteinExistence type="predicted"/>
<keyword evidence="2" id="KW-0812">Transmembrane</keyword>
<evidence type="ECO:0000313" key="4">
    <source>
        <dbReference type="Proteomes" id="UP000287533"/>
    </source>
</evidence>
<dbReference type="AlphaFoldDB" id="A0A430FJX8"/>
<dbReference type="EMBL" id="QXGL01000003">
    <property type="protein sequence ID" value="RSX53189.1"/>
    <property type="molecule type" value="Genomic_DNA"/>
</dbReference>
<sequence length="447" mass="51088">MIALDLIICLLLSVGLRIYRRFSRSDYERILRYTGQRIKNNSTDADVTMPLIVQWHDLAASAHNALVDLTIAIERTVILSGMIVFLGAIIVTCDLAPGVIVWLVTIMMLLLGTIAWQLAKYIPLFTEAKAMLAEFPVPAVLLEDFARWDTRWDNPAQTADVNSSPFTADNDANAGQRTSYQPLSRHRLAARRALTHSSLRWRDKPITARIGTILLMLVCVLLLGLCALCLAAGFMFGVDHGWHELQPVERGWQMMALGVGFGFAAWLVWWRARSLLSNMPRLRLRWQADWRLAGLQFSDFRHRLAYVPSPLDHTLRLDPADANQLAMDDPLRDLTFEVSPLGLLTQINGDPVLHNTRVYLMEEHWMQQSRMMYAAMTNTYMLVWESFALTVSEPGLEPRVTLHPNRCWMIPYGITRRDDNSDTLVIEGVRAHKPFRIRLRIEEEETR</sequence>
<feature type="transmembrane region" description="Helical" evidence="2">
    <location>
        <begin position="99"/>
        <end position="119"/>
    </location>
</feature>
<reference evidence="3 4" key="1">
    <citation type="submission" date="2018-09" db="EMBL/GenBank/DDBJ databases">
        <title>Characterization of the phylogenetic diversity of five novel species belonging to the genus Bifidobacterium.</title>
        <authorList>
            <person name="Lugli G.A."/>
            <person name="Duranti S."/>
            <person name="Milani C."/>
        </authorList>
    </citation>
    <scope>NUCLEOTIDE SEQUENCE [LARGE SCALE GENOMIC DNA]</scope>
    <source>
        <strain evidence="3 4">2034B</strain>
    </source>
</reference>
<protein>
    <submittedName>
        <fullName evidence="3">Uncharacterized protein</fullName>
    </submittedName>
</protein>
<dbReference type="RefSeq" id="WP_125980793.1">
    <property type="nucleotide sequence ID" value="NZ_QXGL01000003.1"/>
</dbReference>
<feature type="compositionally biased region" description="Polar residues" evidence="1">
    <location>
        <begin position="156"/>
        <end position="167"/>
    </location>
</feature>
<feature type="region of interest" description="Disordered" evidence="1">
    <location>
        <begin position="156"/>
        <end position="179"/>
    </location>
</feature>
<gene>
    <name evidence="3" type="ORF">D2E25_1162</name>
</gene>
<feature type="transmembrane region" description="Helical" evidence="2">
    <location>
        <begin position="76"/>
        <end position="93"/>
    </location>
</feature>
<accession>A0A430FJX8</accession>
<evidence type="ECO:0000256" key="2">
    <source>
        <dbReference type="SAM" id="Phobius"/>
    </source>
</evidence>
<feature type="transmembrane region" description="Helical" evidence="2">
    <location>
        <begin position="254"/>
        <end position="272"/>
    </location>
</feature>
<keyword evidence="2" id="KW-0472">Membrane</keyword>
<keyword evidence="4" id="KW-1185">Reference proteome</keyword>
<keyword evidence="2" id="KW-1133">Transmembrane helix</keyword>
<dbReference type="Proteomes" id="UP000287533">
    <property type="component" value="Unassembled WGS sequence"/>
</dbReference>
<organism evidence="3 4">
    <name type="scientific">Bifidobacterium goeldii</name>
    <dbReference type="NCBI Taxonomy" id="2306975"/>
    <lineage>
        <taxon>Bacteria</taxon>
        <taxon>Bacillati</taxon>
        <taxon>Actinomycetota</taxon>
        <taxon>Actinomycetes</taxon>
        <taxon>Bifidobacteriales</taxon>
        <taxon>Bifidobacteriaceae</taxon>
        <taxon>Bifidobacterium</taxon>
    </lineage>
</organism>